<evidence type="ECO:0000256" key="4">
    <source>
        <dbReference type="ARBA" id="ARBA00022771"/>
    </source>
</evidence>
<gene>
    <name evidence="10" type="ORF">LAZ67_9002427</name>
</gene>
<organism evidence="10 11">
    <name type="scientific">Cordylochernes scorpioides</name>
    <dbReference type="NCBI Taxonomy" id="51811"/>
    <lineage>
        <taxon>Eukaryota</taxon>
        <taxon>Metazoa</taxon>
        <taxon>Ecdysozoa</taxon>
        <taxon>Arthropoda</taxon>
        <taxon>Chelicerata</taxon>
        <taxon>Arachnida</taxon>
        <taxon>Pseudoscorpiones</taxon>
        <taxon>Cheliferoidea</taxon>
        <taxon>Chernetidae</taxon>
        <taxon>Cordylochernes</taxon>
    </lineage>
</organism>
<keyword evidence="4 8" id="KW-0863">Zinc-finger</keyword>
<dbReference type="InterPro" id="IPR050589">
    <property type="entry name" value="Ikaros_C2H2-ZF"/>
</dbReference>
<evidence type="ECO:0000256" key="1">
    <source>
        <dbReference type="ARBA" id="ARBA00004123"/>
    </source>
</evidence>
<proteinExistence type="predicted"/>
<keyword evidence="5" id="KW-0862">Zinc</keyword>
<dbReference type="SUPFAM" id="SSF53098">
    <property type="entry name" value="Ribonuclease H-like"/>
    <property type="match status" value="1"/>
</dbReference>
<evidence type="ECO:0000256" key="5">
    <source>
        <dbReference type="ARBA" id="ARBA00022833"/>
    </source>
</evidence>
<dbReference type="PANTHER" id="PTHR24404">
    <property type="entry name" value="ZINC FINGER PROTEIN"/>
    <property type="match status" value="1"/>
</dbReference>
<dbReference type="Proteomes" id="UP001235939">
    <property type="component" value="Chromosome 09"/>
</dbReference>
<evidence type="ECO:0000313" key="11">
    <source>
        <dbReference type="Proteomes" id="UP001235939"/>
    </source>
</evidence>
<feature type="domain" description="C2H2-type" evidence="9">
    <location>
        <begin position="233"/>
        <end position="260"/>
    </location>
</feature>
<dbReference type="Gene3D" id="3.30.160.60">
    <property type="entry name" value="Classic Zinc Finger"/>
    <property type="match status" value="3"/>
</dbReference>
<dbReference type="PROSITE" id="PS50157">
    <property type="entry name" value="ZINC_FINGER_C2H2_2"/>
    <property type="match status" value="3"/>
</dbReference>
<dbReference type="SUPFAM" id="SSF57667">
    <property type="entry name" value="beta-beta-alpha zinc fingers"/>
    <property type="match status" value="2"/>
</dbReference>
<reference evidence="10 11" key="1">
    <citation type="submission" date="2022-01" db="EMBL/GenBank/DDBJ databases">
        <title>A chromosomal length assembly of Cordylochernes scorpioides.</title>
        <authorList>
            <person name="Zeh D."/>
            <person name="Zeh J."/>
        </authorList>
    </citation>
    <scope>NUCLEOTIDE SEQUENCE [LARGE SCALE GENOMIC DNA]</scope>
    <source>
        <strain evidence="10">IN4F17</strain>
        <tissue evidence="10">Whole Body</tissue>
    </source>
</reference>
<keyword evidence="6" id="KW-0238">DNA-binding</keyword>
<dbReference type="InterPro" id="IPR036397">
    <property type="entry name" value="RNaseH_sf"/>
</dbReference>
<evidence type="ECO:0000256" key="8">
    <source>
        <dbReference type="PROSITE-ProRule" id="PRU00042"/>
    </source>
</evidence>
<sequence>MNRRNPDFCSVFRSELIAIYEALKSIRNTNYQDIWILTDSRSAIQHLSHTGDLRDKKGGQARKLEKTRIKDTHPHRRFTLISEINDNIKDGSSNGLGYVAQMKEPSVFSRNYYLVVQNYLRILEFWAQNIELEVDEDHSMLPCTHSIYCCAPSHTEEFEERQVSPMARMKVTPTRYHAPETPPPIFSPKKEEEVVAATASTHNPHRCRFCDYSSRWKQNVINHQYTHTGEKPYQCQHCNYKTTQQSRLKQHTYVHTKEKPYRCQHCSFTTAYGSYLKIHIQKNHSPSEQSPTALYHPFDITSLLSRV</sequence>
<dbReference type="PANTHER" id="PTHR24404:SF111">
    <property type="entry name" value="GASTRULA ZINC FINGER PROTEIN XLCGF49.1-LIKE-RELATED"/>
    <property type="match status" value="1"/>
</dbReference>
<dbReference type="EMBL" id="CP092871">
    <property type="protein sequence ID" value="UYV72274.1"/>
    <property type="molecule type" value="Genomic_DNA"/>
</dbReference>
<keyword evidence="11" id="KW-1185">Reference proteome</keyword>
<dbReference type="InterPro" id="IPR013087">
    <property type="entry name" value="Znf_C2H2_type"/>
</dbReference>
<keyword evidence="2" id="KW-0479">Metal-binding</keyword>
<evidence type="ECO:0000256" key="7">
    <source>
        <dbReference type="ARBA" id="ARBA00023242"/>
    </source>
</evidence>
<evidence type="ECO:0000256" key="6">
    <source>
        <dbReference type="ARBA" id="ARBA00023125"/>
    </source>
</evidence>
<keyword evidence="7" id="KW-0539">Nucleus</keyword>
<comment type="subcellular location">
    <subcellularLocation>
        <location evidence="1">Nucleus</location>
    </subcellularLocation>
</comment>
<evidence type="ECO:0000256" key="2">
    <source>
        <dbReference type="ARBA" id="ARBA00022723"/>
    </source>
</evidence>
<dbReference type="InterPro" id="IPR012337">
    <property type="entry name" value="RNaseH-like_sf"/>
</dbReference>
<dbReference type="InterPro" id="IPR036236">
    <property type="entry name" value="Znf_C2H2_sf"/>
</dbReference>
<evidence type="ECO:0000259" key="9">
    <source>
        <dbReference type="PROSITE" id="PS50157"/>
    </source>
</evidence>
<keyword evidence="3" id="KW-0677">Repeat</keyword>
<dbReference type="Gene3D" id="3.30.420.10">
    <property type="entry name" value="Ribonuclease H-like superfamily/Ribonuclease H"/>
    <property type="match status" value="1"/>
</dbReference>
<feature type="domain" description="C2H2-type" evidence="9">
    <location>
        <begin position="205"/>
        <end position="232"/>
    </location>
</feature>
<evidence type="ECO:0000313" key="10">
    <source>
        <dbReference type="EMBL" id="UYV72274.1"/>
    </source>
</evidence>
<feature type="domain" description="C2H2-type" evidence="9">
    <location>
        <begin position="261"/>
        <end position="289"/>
    </location>
</feature>
<name>A0ABY6KUB1_9ARAC</name>
<dbReference type="SMART" id="SM00355">
    <property type="entry name" value="ZnF_C2H2"/>
    <property type="match status" value="3"/>
</dbReference>
<accession>A0ABY6KUB1</accession>
<protein>
    <recommendedName>
        <fullName evidence="9">C2H2-type domain-containing protein</fullName>
    </recommendedName>
</protein>
<evidence type="ECO:0000256" key="3">
    <source>
        <dbReference type="ARBA" id="ARBA00022737"/>
    </source>
</evidence>